<dbReference type="GO" id="GO:0005507">
    <property type="term" value="F:copper ion binding"/>
    <property type="evidence" value="ECO:0007669"/>
    <property type="project" value="InterPro"/>
</dbReference>
<evidence type="ECO:0000313" key="2">
    <source>
        <dbReference type="Proteomes" id="UP000500767"/>
    </source>
</evidence>
<dbReference type="EMBL" id="CP053708">
    <property type="protein sequence ID" value="QKE89209.1"/>
    <property type="molecule type" value="Genomic_DNA"/>
</dbReference>
<gene>
    <name evidence="1" type="ORF">HN018_03360</name>
</gene>
<dbReference type="GO" id="GO:0006878">
    <property type="term" value="P:intracellular copper ion homeostasis"/>
    <property type="evidence" value="ECO:0007669"/>
    <property type="project" value="InterPro"/>
</dbReference>
<reference evidence="1 2" key="1">
    <citation type="journal article" date="2014" name="World J. Microbiol. Biotechnol.">
        <title>Biodiversity and physiological characteristics of Antarctic and Arctic lichens-associated bacteria.</title>
        <authorList>
            <person name="Lee Y.M."/>
            <person name="Kim E.H."/>
            <person name="Lee H.K."/>
            <person name="Hong S.G."/>
        </authorList>
    </citation>
    <scope>NUCLEOTIDE SEQUENCE [LARGE SCALE GENOMIC DNA]</scope>
    <source>
        <strain evidence="1 2">PAMC 26569</strain>
    </source>
</reference>
<evidence type="ECO:0000313" key="1">
    <source>
        <dbReference type="EMBL" id="QKE89209.1"/>
    </source>
</evidence>
<dbReference type="InterPro" id="IPR007939">
    <property type="entry name" value="Cu-R_B_prcur"/>
</dbReference>
<dbReference type="KEGG" id="lck:HN018_03360"/>
<dbReference type="GO" id="GO:0009279">
    <property type="term" value="C:cell outer membrane"/>
    <property type="evidence" value="ECO:0007669"/>
    <property type="project" value="InterPro"/>
</dbReference>
<proteinExistence type="predicted"/>
<sequence>MLLGLASVTAAAQTVRTGLSPDISDTGTSLYPKPIPNNSILDFGVPALSRVGGTGLSSNTLNGAAPYGSPIEDTRIYFHGVLNQFEGRVGNGSYLRWDSEVWAGDDYNRIWLKSEGRYNSDNKGKVSDGDQEALYDRPISRYFDVQAGIRYDLDSGPGRTWAALGIEGLALDFWKVQATVYASDNGHYALRTNANYDLYVTQKLVLQPQIETNWYSKQDRGRGVGAGLSDIDMGLRLRYEFTRKFAPYVGVAYQRFFGGTEGLTHEQGGRVNDLRFVFGIRLWY</sequence>
<name>A0A6M8HLI1_9PROT</name>
<protein>
    <submittedName>
        <fullName evidence="1">Copper resistance protein B</fullName>
    </submittedName>
</protein>
<keyword evidence="2" id="KW-1185">Reference proteome</keyword>
<accession>A0A6M8HLI1</accession>
<dbReference type="Proteomes" id="UP000500767">
    <property type="component" value="Chromosome"/>
</dbReference>
<dbReference type="Pfam" id="PF05275">
    <property type="entry name" value="CopB"/>
    <property type="match status" value="1"/>
</dbReference>
<dbReference type="RefSeq" id="WP_172443431.1">
    <property type="nucleotide sequence ID" value="NZ_CP053708.1"/>
</dbReference>
<organism evidence="1 2">
    <name type="scientific">Lichenicola cladoniae</name>
    <dbReference type="NCBI Taxonomy" id="1484109"/>
    <lineage>
        <taxon>Bacteria</taxon>
        <taxon>Pseudomonadati</taxon>
        <taxon>Pseudomonadota</taxon>
        <taxon>Alphaproteobacteria</taxon>
        <taxon>Acetobacterales</taxon>
        <taxon>Acetobacteraceae</taxon>
        <taxon>Lichenicola</taxon>
    </lineage>
</organism>
<dbReference type="AlphaFoldDB" id="A0A6M8HLI1"/>